<protein>
    <recommendedName>
        <fullName evidence="3">H(+)-transporting two-sector ATPase</fullName>
        <ecNumber evidence="3">7.1.2.2</ecNumber>
    </recommendedName>
    <alternativeName>
        <fullName evidence="16">ATP synthase F1 sector subunit beta</fullName>
    </alternativeName>
    <alternativeName>
        <fullName evidence="15">F-ATPase subunit beta</fullName>
    </alternativeName>
</protein>
<evidence type="ECO:0000313" key="20">
    <source>
        <dbReference type="Proteomes" id="UP001418222"/>
    </source>
</evidence>
<keyword evidence="7" id="KW-0067">ATP-binding</keyword>
<dbReference type="GO" id="GO:0042776">
    <property type="term" value="P:proton motive force-driven mitochondrial ATP synthesis"/>
    <property type="evidence" value="ECO:0007669"/>
    <property type="project" value="TreeGrafter"/>
</dbReference>
<evidence type="ECO:0000313" key="19">
    <source>
        <dbReference type="EMBL" id="KAK8956858.1"/>
    </source>
</evidence>
<keyword evidence="5" id="KW-0547">Nucleotide-binding</keyword>
<sequence length="140" mass="15226">MKVIDTGAPVSVPVGGATLGQIFNVLGEPIDNIGPVDIHTTFPIHISVLDFIELDTTLLIVETWIKVVDLLAPYRWGVKNGLFEGAGVGKTVLITELINNIAKAHRGVSVFGGVGKRTREGNDLYMEMKEFRVINEKNIA</sequence>
<evidence type="ECO:0000256" key="7">
    <source>
        <dbReference type="ARBA" id="ARBA00022840"/>
    </source>
</evidence>
<dbReference type="GO" id="GO:0009535">
    <property type="term" value="C:chloroplast thylakoid membrane"/>
    <property type="evidence" value="ECO:0007669"/>
    <property type="project" value="TreeGrafter"/>
</dbReference>
<evidence type="ECO:0000256" key="8">
    <source>
        <dbReference type="ARBA" id="ARBA00022967"/>
    </source>
</evidence>
<feature type="domain" description="ATPase F1/V1/A1 complex alpha/beta subunit nucleotide-binding" evidence="18">
    <location>
        <begin position="65"/>
        <end position="135"/>
    </location>
</feature>
<dbReference type="Proteomes" id="UP001418222">
    <property type="component" value="Unassembled WGS sequence"/>
</dbReference>
<evidence type="ECO:0000256" key="5">
    <source>
        <dbReference type="ARBA" id="ARBA00022741"/>
    </source>
</evidence>
<comment type="similarity">
    <text evidence="2">Belongs to the ATPase alpha/beta chains family.</text>
</comment>
<dbReference type="InterPro" id="IPR027417">
    <property type="entry name" value="P-loop_NTPase"/>
</dbReference>
<keyword evidence="11" id="KW-0472">Membrane</keyword>
<evidence type="ECO:0000256" key="13">
    <source>
        <dbReference type="ARBA" id="ARBA00023310"/>
    </source>
</evidence>
<keyword evidence="12" id="KW-0139">CF(1)</keyword>
<dbReference type="PANTHER" id="PTHR15184">
    <property type="entry name" value="ATP SYNTHASE"/>
    <property type="match status" value="1"/>
</dbReference>
<evidence type="ECO:0000256" key="2">
    <source>
        <dbReference type="ARBA" id="ARBA00008936"/>
    </source>
</evidence>
<comment type="subcellular location">
    <subcellularLocation>
        <location evidence="1">Membrane</location>
    </subcellularLocation>
</comment>
<evidence type="ECO:0000256" key="15">
    <source>
        <dbReference type="ARBA" id="ARBA00042624"/>
    </source>
</evidence>
<dbReference type="GO" id="GO:0046933">
    <property type="term" value="F:proton-transporting ATP synthase activity, rotational mechanism"/>
    <property type="evidence" value="ECO:0007669"/>
    <property type="project" value="TreeGrafter"/>
</dbReference>
<gene>
    <name evidence="19" type="ORF">KSP39_PZI001040</name>
</gene>
<dbReference type="EMBL" id="JBBWWQ010000001">
    <property type="protein sequence ID" value="KAK8956858.1"/>
    <property type="molecule type" value="Genomic_DNA"/>
</dbReference>
<dbReference type="InterPro" id="IPR050053">
    <property type="entry name" value="ATPase_alpha/beta_chains"/>
</dbReference>
<comment type="function">
    <text evidence="14">Produces ATP from ADP in the presence of a proton gradient across the membrane. The catalytic sites are hosted primarily by the beta subunits.</text>
</comment>
<keyword evidence="8" id="KW-1278">Translocase</keyword>
<evidence type="ECO:0000256" key="3">
    <source>
        <dbReference type="ARBA" id="ARBA00012473"/>
    </source>
</evidence>
<evidence type="ECO:0000256" key="11">
    <source>
        <dbReference type="ARBA" id="ARBA00023136"/>
    </source>
</evidence>
<reference evidence="19 20" key="1">
    <citation type="journal article" date="2022" name="Nat. Plants">
        <title>Genomes of leafy and leafless Platanthera orchids illuminate the evolution of mycoheterotrophy.</title>
        <authorList>
            <person name="Li M.H."/>
            <person name="Liu K.W."/>
            <person name="Li Z."/>
            <person name="Lu H.C."/>
            <person name="Ye Q.L."/>
            <person name="Zhang D."/>
            <person name="Wang J.Y."/>
            <person name="Li Y.F."/>
            <person name="Zhong Z.M."/>
            <person name="Liu X."/>
            <person name="Yu X."/>
            <person name="Liu D.K."/>
            <person name="Tu X.D."/>
            <person name="Liu B."/>
            <person name="Hao Y."/>
            <person name="Liao X.Y."/>
            <person name="Jiang Y.T."/>
            <person name="Sun W.H."/>
            <person name="Chen J."/>
            <person name="Chen Y.Q."/>
            <person name="Ai Y."/>
            <person name="Zhai J.W."/>
            <person name="Wu S.S."/>
            <person name="Zhou Z."/>
            <person name="Hsiao Y.Y."/>
            <person name="Wu W.L."/>
            <person name="Chen Y.Y."/>
            <person name="Lin Y.F."/>
            <person name="Hsu J.L."/>
            <person name="Li C.Y."/>
            <person name="Wang Z.W."/>
            <person name="Zhao X."/>
            <person name="Zhong W.Y."/>
            <person name="Ma X.K."/>
            <person name="Ma L."/>
            <person name="Huang J."/>
            <person name="Chen G.Z."/>
            <person name="Huang M.Z."/>
            <person name="Huang L."/>
            <person name="Peng D.H."/>
            <person name="Luo Y.B."/>
            <person name="Zou S.Q."/>
            <person name="Chen S.P."/>
            <person name="Lan S."/>
            <person name="Tsai W.C."/>
            <person name="Van de Peer Y."/>
            <person name="Liu Z.J."/>
        </authorList>
    </citation>
    <scope>NUCLEOTIDE SEQUENCE [LARGE SCALE GENOMIC DNA]</scope>
    <source>
        <strain evidence="19">Lor287</strain>
    </source>
</reference>
<dbReference type="SUPFAM" id="SSF52540">
    <property type="entry name" value="P-loop containing nucleoside triphosphate hydrolases"/>
    <property type="match status" value="1"/>
</dbReference>
<keyword evidence="13" id="KW-0066">ATP synthesis</keyword>
<evidence type="ECO:0000256" key="1">
    <source>
        <dbReference type="ARBA" id="ARBA00004370"/>
    </source>
</evidence>
<evidence type="ECO:0000256" key="17">
    <source>
        <dbReference type="ARBA" id="ARBA00048383"/>
    </source>
</evidence>
<dbReference type="GO" id="GO:0005524">
    <property type="term" value="F:ATP binding"/>
    <property type="evidence" value="ECO:0007669"/>
    <property type="project" value="UniProtKB-KW"/>
</dbReference>
<keyword evidence="20" id="KW-1185">Reference proteome</keyword>
<evidence type="ECO:0000256" key="14">
    <source>
        <dbReference type="ARBA" id="ARBA00037290"/>
    </source>
</evidence>
<evidence type="ECO:0000259" key="18">
    <source>
        <dbReference type="Pfam" id="PF00006"/>
    </source>
</evidence>
<evidence type="ECO:0000256" key="16">
    <source>
        <dbReference type="ARBA" id="ARBA00042742"/>
    </source>
</evidence>
<keyword evidence="6" id="KW-0375">Hydrogen ion transport</keyword>
<dbReference type="Pfam" id="PF00006">
    <property type="entry name" value="ATP-synt_ab"/>
    <property type="match status" value="1"/>
</dbReference>
<dbReference type="PANTHER" id="PTHR15184:SF71">
    <property type="entry name" value="ATP SYNTHASE SUBUNIT BETA, MITOCHONDRIAL"/>
    <property type="match status" value="1"/>
</dbReference>
<organism evidence="19 20">
    <name type="scientific">Platanthera zijinensis</name>
    <dbReference type="NCBI Taxonomy" id="2320716"/>
    <lineage>
        <taxon>Eukaryota</taxon>
        <taxon>Viridiplantae</taxon>
        <taxon>Streptophyta</taxon>
        <taxon>Embryophyta</taxon>
        <taxon>Tracheophyta</taxon>
        <taxon>Spermatophyta</taxon>
        <taxon>Magnoliopsida</taxon>
        <taxon>Liliopsida</taxon>
        <taxon>Asparagales</taxon>
        <taxon>Orchidaceae</taxon>
        <taxon>Orchidoideae</taxon>
        <taxon>Orchideae</taxon>
        <taxon>Orchidinae</taxon>
        <taxon>Platanthera</taxon>
    </lineage>
</organism>
<evidence type="ECO:0000256" key="12">
    <source>
        <dbReference type="ARBA" id="ARBA00023196"/>
    </source>
</evidence>
<dbReference type="AlphaFoldDB" id="A0AAP0C0I7"/>
<comment type="catalytic activity">
    <reaction evidence="17">
        <text>ATP + H2O + 4 H(+)(in) = ADP + phosphate + 5 H(+)(out)</text>
        <dbReference type="Rhea" id="RHEA:57720"/>
        <dbReference type="ChEBI" id="CHEBI:15377"/>
        <dbReference type="ChEBI" id="CHEBI:15378"/>
        <dbReference type="ChEBI" id="CHEBI:30616"/>
        <dbReference type="ChEBI" id="CHEBI:43474"/>
        <dbReference type="ChEBI" id="CHEBI:456216"/>
        <dbReference type="EC" id="7.1.2.2"/>
    </reaction>
</comment>
<evidence type="ECO:0000256" key="10">
    <source>
        <dbReference type="ARBA" id="ARBA00023078"/>
    </source>
</evidence>
<evidence type="ECO:0000256" key="6">
    <source>
        <dbReference type="ARBA" id="ARBA00022781"/>
    </source>
</evidence>
<evidence type="ECO:0000256" key="9">
    <source>
        <dbReference type="ARBA" id="ARBA00023065"/>
    </source>
</evidence>
<keyword evidence="10" id="KW-0793">Thylakoid</keyword>
<dbReference type="EC" id="7.1.2.2" evidence="3"/>
<dbReference type="GO" id="GO:0045259">
    <property type="term" value="C:proton-transporting ATP synthase complex"/>
    <property type="evidence" value="ECO:0007669"/>
    <property type="project" value="UniProtKB-KW"/>
</dbReference>
<comment type="caution">
    <text evidence="19">The sequence shown here is derived from an EMBL/GenBank/DDBJ whole genome shotgun (WGS) entry which is preliminary data.</text>
</comment>
<keyword evidence="9" id="KW-0406">Ion transport</keyword>
<name>A0AAP0C0I7_9ASPA</name>
<dbReference type="InterPro" id="IPR000194">
    <property type="entry name" value="ATPase_F1/V1/A1_a/bsu_nucl-bd"/>
</dbReference>
<accession>A0AAP0C0I7</accession>
<proteinExistence type="inferred from homology"/>
<keyword evidence="4" id="KW-0813">Transport</keyword>
<dbReference type="GO" id="GO:0005739">
    <property type="term" value="C:mitochondrion"/>
    <property type="evidence" value="ECO:0007669"/>
    <property type="project" value="GOC"/>
</dbReference>
<evidence type="ECO:0000256" key="4">
    <source>
        <dbReference type="ARBA" id="ARBA00022448"/>
    </source>
</evidence>
<dbReference type="Gene3D" id="3.40.50.12240">
    <property type="match status" value="1"/>
</dbReference>